<gene>
    <name evidence="2" type="ORF">SAMN06264365_105138</name>
</gene>
<keyword evidence="1" id="KW-0732">Signal</keyword>
<evidence type="ECO:0000256" key="1">
    <source>
        <dbReference type="SAM" id="SignalP"/>
    </source>
</evidence>
<sequence>MFQKLKVFAILVAAVFGLLALGAPAQAASGAPKLTAAEASARFKLVPVKGVKRLPGPTTRLQEVCGVYAPAWTVTYVPTNTPLFTQSTDVSLCIDPAIVTVTRLQQPTIVTILQLTGGLNFSSPGVIDNAGQIPGRIYNAQGVNSFTYCPPNAACASATHVVQAVVQGDGAAFTRAFFV</sequence>
<evidence type="ECO:0000313" key="2">
    <source>
        <dbReference type="EMBL" id="SNR73870.1"/>
    </source>
</evidence>
<evidence type="ECO:0000313" key="3">
    <source>
        <dbReference type="Proteomes" id="UP000198415"/>
    </source>
</evidence>
<protein>
    <submittedName>
        <fullName evidence="2">Uncharacterized protein</fullName>
    </submittedName>
</protein>
<dbReference type="EMBL" id="FZNR01000005">
    <property type="protein sequence ID" value="SNR73870.1"/>
    <property type="molecule type" value="Genomic_DNA"/>
</dbReference>
<dbReference type="RefSeq" id="WP_089293847.1">
    <property type="nucleotide sequence ID" value="NZ_BOMU01000035.1"/>
</dbReference>
<organism evidence="2 3">
    <name type="scientific">Actinoplanes regularis</name>
    <dbReference type="NCBI Taxonomy" id="52697"/>
    <lineage>
        <taxon>Bacteria</taxon>
        <taxon>Bacillati</taxon>
        <taxon>Actinomycetota</taxon>
        <taxon>Actinomycetes</taxon>
        <taxon>Micromonosporales</taxon>
        <taxon>Micromonosporaceae</taxon>
        <taxon>Actinoplanes</taxon>
    </lineage>
</organism>
<dbReference type="Proteomes" id="UP000198415">
    <property type="component" value="Unassembled WGS sequence"/>
</dbReference>
<reference evidence="2 3" key="1">
    <citation type="submission" date="2017-06" db="EMBL/GenBank/DDBJ databases">
        <authorList>
            <person name="Kim H.J."/>
            <person name="Triplett B.A."/>
        </authorList>
    </citation>
    <scope>NUCLEOTIDE SEQUENCE [LARGE SCALE GENOMIC DNA]</scope>
    <source>
        <strain evidence="2 3">DSM 43151</strain>
    </source>
</reference>
<dbReference type="AlphaFoldDB" id="A0A238YS67"/>
<feature type="signal peptide" evidence="1">
    <location>
        <begin position="1"/>
        <end position="27"/>
    </location>
</feature>
<name>A0A238YS67_9ACTN</name>
<accession>A0A238YS67</accession>
<keyword evidence="3" id="KW-1185">Reference proteome</keyword>
<feature type="chain" id="PRO_5013099559" evidence="1">
    <location>
        <begin position="28"/>
        <end position="179"/>
    </location>
</feature>
<proteinExistence type="predicted"/>